<protein>
    <submittedName>
        <fullName evidence="1">Uncharacterized protein</fullName>
    </submittedName>
</protein>
<sequence length="55" mass="6172">MIRPGTSFLSPLFRKFGRIETRKVLTILMLMFLLATGLSLIIQGNCGSIQLPTYL</sequence>
<comment type="caution">
    <text evidence="1">The sequence shown here is derived from an EMBL/GenBank/DDBJ whole genome shotgun (WGS) entry which is preliminary data.</text>
</comment>
<dbReference type="Proteomes" id="UP001062846">
    <property type="component" value="Chromosome 10"/>
</dbReference>
<accession>A0ACC0M639</accession>
<name>A0ACC0M639_RHOML</name>
<evidence type="ECO:0000313" key="2">
    <source>
        <dbReference type="Proteomes" id="UP001062846"/>
    </source>
</evidence>
<gene>
    <name evidence="1" type="ORF">RHMOL_Rhmol10G0255600</name>
</gene>
<organism evidence="1 2">
    <name type="scientific">Rhododendron molle</name>
    <name type="common">Chinese azalea</name>
    <name type="synonym">Azalea mollis</name>
    <dbReference type="NCBI Taxonomy" id="49168"/>
    <lineage>
        <taxon>Eukaryota</taxon>
        <taxon>Viridiplantae</taxon>
        <taxon>Streptophyta</taxon>
        <taxon>Embryophyta</taxon>
        <taxon>Tracheophyta</taxon>
        <taxon>Spermatophyta</taxon>
        <taxon>Magnoliopsida</taxon>
        <taxon>eudicotyledons</taxon>
        <taxon>Gunneridae</taxon>
        <taxon>Pentapetalae</taxon>
        <taxon>asterids</taxon>
        <taxon>Ericales</taxon>
        <taxon>Ericaceae</taxon>
        <taxon>Ericoideae</taxon>
        <taxon>Rhodoreae</taxon>
        <taxon>Rhododendron</taxon>
    </lineage>
</organism>
<reference evidence="1" key="1">
    <citation type="submission" date="2022-02" db="EMBL/GenBank/DDBJ databases">
        <title>Plant Genome Project.</title>
        <authorList>
            <person name="Zhang R.-G."/>
        </authorList>
    </citation>
    <scope>NUCLEOTIDE SEQUENCE</scope>
    <source>
        <strain evidence="1">AT1</strain>
    </source>
</reference>
<evidence type="ECO:0000313" key="1">
    <source>
        <dbReference type="EMBL" id="KAI8536420.1"/>
    </source>
</evidence>
<dbReference type="EMBL" id="CM046397">
    <property type="protein sequence ID" value="KAI8536420.1"/>
    <property type="molecule type" value="Genomic_DNA"/>
</dbReference>
<keyword evidence="2" id="KW-1185">Reference proteome</keyword>
<proteinExistence type="predicted"/>